<reference evidence="3" key="1">
    <citation type="submission" date="2016-06" db="EMBL/GenBank/DDBJ databases">
        <title>Parallel loss of symbiosis genes in relatives of nitrogen-fixing non-legume Parasponia.</title>
        <authorList>
            <person name="Van Velzen R."/>
            <person name="Holmer R."/>
            <person name="Bu F."/>
            <person name="Rutten L."/>
            <person name="Van Zeijl A."/>
            <person name="Liu W."/>
            <person name="Santuari L."/>
            <person name="Cao Q."/>
            <person name="Sharma T."/>
            <person name="Shen D."/>
            <person name="Roswanjaya Y."/>
            <person name="Wardhani T."/>
            <person name="Kalhor M.S."/>
            <person name="Jansen J."/>
            <person name="Van den Hoogen J."/>
            <person name="Gungor B."/>
            <person name="Hartog M."/>
            <person name="Hontelez J."/>
            <person name="Verver J."/>
            <person name="Yang W.-C."/>
            <person name="Schijlen E."/>
            <person name="Repin R."/>
            <person name="Schilthuizen M."/>
            <person name="Schranz E."/>
            <person name="Heidstra R."/>
            <person name="Miyata K."/>
            <person name="Fedorova E."/>
            <person name="Kohlen W."/>
            <person name="Bisseling T."/>
            <person name="Smit S."/>
            <person name="Geurts R."/>
        </authorList>
    </citation>
    <scope>NUCLEOTIDE SEQUENCE [LARGE SCALE GENOMIC DNA]</scope>
    <source>
        <strain evidence="3">cv. WU1-14</strain>
    </source>
</reference>
<comment type="caution">
    <text evidence="2">The sequence shown here is derived from an EMBL/GenBank/DDBJ whole genome shotgun (WGS) entry which is preliminary data.</text>
</comment>
<keyword evidence="3" id="KW-1185">Reference proteome</keyword>
<evidence type="ECO:0008006" key="4">
    <source>
        <dbReference type="Google" id="ProtNLM"/>
    </source>
</evidence>
<dbReference type="EMBL" id="JXTB01000906">
    <property type="protein sequence ID" value="PON31891.1"/>
    <property type="molecule type" value="Genomic_DNA"/>
</dbReference>
<feature type="compositionally biased region" description="Polar residues" evidence="1">
    <location>
        <begin position="954"/>
        <end position="974"/>
    </location>
</feature>
<dbReference type="PANTHER" id="PTHR31267:SF2">
    <property type="entry name" value="EXPRESSED PROTEIN"/>
    <property type="match status" value="1"/>
</dbReference>
<dbReference type="OrthoDB" id="1926238at2759"/>
<feature type="compositionally biased region" description="Polar residues" evidence="1">
    <location>
        <begin position="1148"/>
        <end position="1157"/>
    </location>
</feature>
<feature type="compositionally biased region" description="Polar residues" evidence="1">
    <location>
        <begin position="528"/>
        <end position="538"/>
    </location>
</feature>
<dbReference type="PANTHER" id="PTHR31267">
    <property type="entry name" value="DENTIN SIALOPHOSPHOPROTEIN-LIKE PROTEIN"/>
    <property type="match status" value="1"/>
</dbReference>
<name>A0A2P5A5S3_PARAD</name>
<dbReference type="STRING" id="3476.A0A2P5A5S3"/>
<evidence type="ECO:0000256" key="1">
    <source>
        <dbReference type="SAM" id="MobiDB-lite"/>
    </source>
</evidence>
<accession>A0A2P5A5S3</accession>
<feature type="region of interest" description="Disordered" evidence="1">
    <location>
        <begin position="590"/>
        <end position="610"/>
    </location>
</feature>
<gene>
    <name evidence="2" type="ORF">PanWU01x14_366030</name>
</gene>
<feature type="region of interest" description="Disordered" evidence="1">
    <location>
        <begin position="953"/>
        <end position="980"/>
    </location>
</feature>
<feature type="region of interest" description="Disordered" evidence="1">
    <location>
        <begin position="1200"/>
        <end position="1241"/>
    </location>
</feature>
<feature type="compositionally biased region" description="Basic and acidic residues" evidence="1">
    <location>
        <begin position="662"/>
        <end position="684"/>
    </location>
</feature>
<evidence type="ECO:0000313" key="3">
    <source>
        <dbReference type="Proteomes" id="UP000237105"/>
    </source>
</evidence>
<feature type="region of interest" description="Disordered" evidence="1">
    <location>
        <begin position="662"/>
        <end position="686"/>
    </location>
</feature>
<organism evidence="2 3">
    <name type="scientific">Parasponia andersonii</name>
    <name type="common">Sponia andersonii</name>
    <dbReference type="NCBI Taxonomy" id="3476"/>
    <lineage>
        <taxon>Eukaryota</taxon>
        <taxon>Viridiplantae</taxon>
        <taxon>Streptophyta</taxon>
        <taxon>Embryophyta</taxon>
        <taxon>Tracheophyta</taxon>
        <taxon>Spermatophyta</taxon>
        <taxon>Magnoliopsida</taxon>
        <taxon>eudicotyledons</taxon>
        <taxon>Gunneridae</taxon>
        <taxon>Pentapetalae</taxon>
        <taxon>rosids</taxon>
        <taxon>fabids</taxon>
        <taxon>Rosales</taxon>
        <taxon>Cannabaceae</taxon>
        <taxon>Parasponia</taxon>
    </lineage>
</organism>
<feature type="region of interest" description="Disordered" evidence="1">
    <location>
        <begin position="1129"/>
        <end position="1166"/>
    </location>
</feature>
<proteinExistence type="predicted"/>
<feature type="region of interest" description="Disordered" evidence="1">
    <location>
        <begin position="528"/>
        <end position="553"/>
    </location>
</feature>
<dbReference type="Proteomes" id="UP000237105">
    <property type="component" value="Unassembled WGS sequence"/>
</dbReference>
<sequence length="1697" mass="186720">MPGNELEEKIRVLYEQDNFSLGQHHSQAIDDSQPVLIYDQWLEKQRQSFNLKSSIVQQFDSLRGHGSEPFTAFDQNYGELTQRPDLSSNQSINQELNPYGFMLEWQNFQTRQFLGERTGFDPHNLTSRGLSVLKSQQEYASVDSPTLTTNSERSEMTDASTEYNFVGGKQIVSGQQPGIPQSTPMQQPGFNDVQLLQQHIMLKKLQELQRQQQLQQFSDARQQNSLHHQSSITKQASGVQYPTLINGTPVNDASQMFMSWVQRGAAPAAQGISNRVVFSQEQGQTLRSMPLVPQQFDASLYDTPVASARGTVSHYSHIQGMSHDSSNLLNKVSGQTQKPVVQSTAVSNPFIGDQCTFSPDQVGLSQGTIISKNEFQGQGKNMFGQIPVQGLHSGATLGNSLLESSLQANASLHELSEKQHLAGWPGILQQKTMQHGSSHDLVSLDPMEEKILYNTDDDVWNDSLSRRSDMVAGGFGNTAEQIENSDVFPSIQSGSWSALMQSAVGEASSSDTGLQEEWSGLTFQNTELSTDNQTSNIMDSEKQQRGWADNNLQNDSSLSSKPLLMLNDSSVSSSFPGFNPTDIQFMTKQREDLHQDESHESIQKSPKDMSEWLDYNPQPTVPMEGSEPIQRLVHLDNTWAGQINKLSEDNAHRQRIVSCDIDSKSSTKPEGHTNEAMYNRRDSDGFPWKAGGDGELTSLSRLTGGLLQVQANIDNSLLSKENSHLLNRSVVPASRMTKPHQETSQHVSDSNLVDYTKQNSYMAVERYGQQPNCYPRDNSYDNYNPEGLKRPKQGHLGQFKFMGDVSNNSIGLDKGHLPNLLGNSRALEESSRGDLDISATFHRSIGSGGQNINAQPSQDMLELLPKADQSKENAAVSRFGSIGFGPSYELAEAGSAQGSIAQMYYQASGSQGFALRLAPPSQRVANPNSLYSQGSPLIASNLNLRQVHSDLGGKNQTQLVSPSSFQSLPASNELSPRDRWDDKFNISERPELSSSLYIHQSSVAAIPSNPPITRNQLQMRLMSNGPVSYPSQATMHGTATRHMPFNLASSHDTSQHISTKPSGSQFPGLEAATISQPSVISNIPQPGGFSVRPQISLTNSQQHLLVMEPYKIPSVDPLSNRVEATSLTQLELNDQDSQKAGCDPLELGTSSLNSQGSVLDEDQSRKEGSQKLLSSWMLNALPAGVSNISDKNALASGSLLAHSQQQDLDRLHRSHNHSPTTSERSHESVGHASKPSHGPRQNFSLLHQMQAMKNVETDQSRKVLDAQQLTGISGQQSAFDHHSTYGGLNSASQLNSLSGDTKMPNLLTEAREDLRVKVSSQLSQPALQDIPSQGMLAFRQNNFHSQPSGSNVASDLAENSMANLNVVPSWFKQCGTLRNGRIPPIYEAKLAGTAGVQFSLLKLSQTSDIHSSVEQLNVADASQSGRVWPSTAAAVAASETFSASYMPSLDVIDQSVATIRPKKRKTMASEHLPWHKEVSQGSKRFQDMSIAEQHWAQASNRLIEKVEDEVEIIEDGQPLLRTKRRLILTTQLMQQLLFPAPPPVFIANAAFHYESVICFVARFSLGDSCSLIYDKRSDLCEQINGNMIAEELKNSECIDGQHFSNAVEDFTSRSKKLESDLLRLDKATSILDLRMECQELEKVSVINRFAKFHVRPAGISGTTSASGTTTTKLCPQRYIIALPMPENVPEGVQCLSL</sequence>
<protein>
    <recommendedName>
        <fullName evidence="4">Dentin sialophosphoprotein-like protein</fullName>
    </recommendedName>
</protein>
<evidence type="ECO:0000313" key="2">
    <source>
        <dbReference type="EMBL" id="PON31891.1"/>
    </source>
</evidence>